<keyword evidence="3" id="KW-1185">Reference proteome</keyword>
<evidence type="ECO:0000313" key="2">
    <source>
        <dbReference type="EMBL" id="KRX48527.1"/>
    </source>
</evidence>
<dbReference type="OrthoDB" id="10490524at2759"/>
<feature type="region of interest" description="Disordered" evidence="1">
    <location>
        <begin position="100"/>
        <end position="192"/>
    </location>
</feature>
<evidence type="ECO:0000313" key="3">
    <source>
        <dbReference type="Proteomes" id="UP000055048"/>
    </source>
</evidence>
<dbReference type="Proteomes" id="UP000055048">
    <property type="component" value="Unassembled WGS sequence"/>
</dbReference>
<proteinExistence type="predicted"/>
<dbReference type="AlphaFoldDB" id="A0A0V0UBA0"/>
<comment type="caution">
    <text evidence="2">The sequence shown here is derived from an EMBL/GenBank/DDBJ whole genome shotgun (WGS) entry which is preliminary data.</text>
</comment>
<organism evidence="2 3">
    <name type="scientific">Trichinella murrelli</name>
    <dbReference type="NCBI Taxonomy" id="144512"/>
    <lineage>
        <taxon>Eukaryota</taxon>
        <taxon>Metazoa</taxon>
        <taxon>Ecdysozoa</taxon>
        <taxon>Nematoda</taxon>
        <taxon>Enoplea</taxon>
        <taxon>Dorylaimia</taxon>
        <taxon>Trichinellida</taxon>
        <taxon>Trichinellidae</taxon>
        <taxon>Trichinella</taxon>
    </lineage>
</organism>
<accession>A0A0V0UBA0</accession>
<feature type="compositionally biased region" description="Basic and acidic residues" evidence="1">
    <location>
        <begin position="182"/>
        <end position="192"/>
    </location>
</feature>
<sequence>MGRARLMTTPIHHTTGYSRLSSLFLPPLDLQKGERDTQGCKPAGSQVAAVFALAFLPSSLTRVVRRHQAADVPSSVWSRLEQTGLLRLAAQSVPPVCGDSTHGAVHGTSAAPLPPLPGTFGDVAASSGGPSPGRAQGRYALRSRGCSPVTPGRRAKAGSRSEHPAGTATVDQAWRSQGSLPDSRDRCCCSPA</sequence>
<dbReference type="EMBL" id="JYDJ01000028">
    <property type="protein sequence ID" value="KRX48527.1"/>
    <property type="molecule type" value="Genomic_DNA"/>
</dbReference>
<name>A0A0V0UBA0_9BILA</name>
<evidence type="ECO:0000256" key="1">
    <source>
        <dbReference type="SAM" id="MobiDB-lite"/>
    </source>
</evidence>
<protein>
    <submittedName>
        <fullName evidence="2">Uncharacterized protein</fullName>
    </submittedName>
</protein>
<reference evidence="2 3" key="1">
    <citation type="submission" date="2015-01" db="EMBL/GenBank/DDBJ databases">
        <title>Evolution of Trichinella species and genotypes.</title>
        <authorList>
            <person name="Korhonen P.K."/>
            <person name="Edoardo P."/>
            <person name="Giuseppe L.R."/>
            <person name="Gasser R.B."/>
        </authorList>
    </citation>
    <scope>NUCLEOTIDE SEQUENCE [LARGE SCALE GENOMIC DNA]</scope>
    <source>
        <strain evidence="2">ISS417</strain>
    </source>
</reference>
<gene>
    <name evidence="2" type="ORF">T05_10156</name>
</gene>